<name>A0ABV0N3U8_9TELE</name>
<evidence type="ECO:0000313" key="2">
    <source>
        <dbReference type="Proteomes" id="UP001476798"/>
    </source>
</evidence>
<accession>A0ABV0N3U8</accession>
<gene>
    <name evidence="1" type="ORF">GOODEAATRI_018477</name>
</gene>
<organism evidence="1 2">
    <name type="scientific">Goodea atripinnis</name>
    <dbReference type="NCBI Taxonomy" id="208336"/>
    <lineage>
        <taxon>Eukaryota</taxon>
        <taxon>Metazoa</taxon>
        <taxon>Chordata</taxon>
        <taxon>Craniata</taxon>
        <taxon>Vertebrata</taxon>
        <taxon>Euteleostomi</taxon>
        <taxon>Actinopterygii</taxon>
        <taxon>Neopterygii</taxon>
        <taxon>Teleostei</taxon>
        <taxon>Neoteleostei</taxon>
        <taxon>Acanthomorphata</taxon>
        <taxon>Ovalentaria</taxon>
        <taxon>Atherinomorphae</taxon>
        <taxon>Cyprinodontiformes</taxon>
        <taxon>Goodeidae</taxon>
        <taxon>Goodea</taxon>
    </lineage>
</organism>
<comment type="caution">
    <text evidence="1">The sequence shown here is derived from an EMBL/GenBank/DDBJ whole genome shotgun (WGS) entry which is preliminary data.</text>
</comment>
<evidence type="ECO:0000313" key="1">
    <source>
        <dbReference type="EMBL" id="MEQ2165584.1"/>
    </source>
</evidence>
<dbReference type="Proteomes" id="UP001476798">
    <property type="component" value="Unassembled WGS sequence"/>
</dbReference>
<keyword evidence="2" id="KW-1185">Reference proteome</keyword>
<proteinExistence type="predicted"/>
<protein>
    <submittedName>
        <fullName evidence="1">Uncharacterized protein</fullName>
    </submittedName>
</protein>
<sequence>MPHGGIPTLHLLDMVCWPCEEDTSITSPPCCRGQSLMPCISRVPGPSHRSSLHHPSSSGVTAVPTSAEAASLTAVTVAVATGHRSTVFASETPVSAEFHLRFQLPELPPEFQQSLDQLPQLLSGLQLAVSQCSELLLGFKSPGSRATSARPVRVVFCGLIGVKVCFSLCCKP</sequence>
<dbReference type="EMBL" id="JAHRIO010021565">
    <property type="protein sequence ID" value="MEQ2165584.1"/>
    <property type="molecule type" value="Genomic_DNA"/>
</dbReference>
<reference evidence="1 2" key="1">
    <citation type="submission" date="2021-06" db="EMBL/GenBank/DDBJ databases">
        <authorList>
            <person name="Palmer J.M."/>
        </authorList>
    </citation>
    <scope>NUCLEOTIDE SEQUENCE [LARGE SCALE GENOMIC DNA]</scope>
    <source>
        <strain evidence="1 2">GA_2019</strain>
        <tissue evidence="1">Muscle</tissue>
    </source>
</reference>